<comment type="caution">
    <text evidence="1">The sequence shown here is derived from an EMBL/GenBank/DDBJ whole genome shotgun (WGS) entry which is preliminary data.</text>
</comment>
<dbReference type="RefSeq" id="WP_112063367.1">
    <property type="nucleotide sequence ID" value="NZ_AWFB01000078.1"/>
</dbReference>
<accession>A0A8B2PH00</accession>
<gene>
    <name evidence="1" type="ORF">HY3_05530</name>
</gene>
<keyword evidence="2" id="KW-1185">Reference proteome</keyword>
<evidence type="ECO:0000313" key="1">
    <source>
        <dbReference type="EMBL" id="RAN30610.1"/>
    </source>
</evidence>
<name>A0A8B2PH00_9PROT</name>
<reference evidence="1 2" key="1">
    <citation type="submission" date="2013-04" db="EMBL/GenBank/DDBJ databases">
        <title>Hyphomonas sp. T24B3 Genome Sequencing.</title>
        <authorList>
            <person name="Lai Q."/>
            <person name="Shao Z."/>
        </authorList>
    </citation>
    <scope>NUCLEOTIDE SEQUENCE [LARGE SCALE GENOMIC DNA]</scope>
    <source>
        <strain evidence="1 2">T24B3</strain>
    </source>
</reference>
<organism evidence="1 2">
    <name type="scientific">Hyphomonas pacifica</name>
    <dbReference type="NCBI Taxonomy" id="1280941"/>
    <lineage>
        <taxon>Bacteria</taxon>
        <taxon>Pseudomonadati</taxon>
        <taxon>Pseudomonadota</taxon>
        <taxon>Alphaproteobacteria</taxon>
        <taxon>Hyphomonadales</taxon>
        <taxon>Hyphomonadaceae</taxon>
        <taxon>Hyphomonas</taxon>
    </lineage>
</organism>
<dbReference type="Proteomes" id="UP000249123">
    <property type="component" value="Unassembled WGS sequence"/>
</dbReference>
<dbReference type="EMBL" id="AWFB01000078">
    <property type="protein sequence ID" value="RAN30610.1"/>
    <property type="molecule type" value="Genomic_DNA"/>
</dbReference>
<dbReference type="AlphaFoldDB" id="A0A8B2PH00"/>
<proteinExistence type="predicted"/>
<protein>
    <submittedName>
        <fullName evidence="1">Uncharacterized protein</fullName>
    </submittedName>
</protein>
<sequence length="84" mass="9573">MSWLEDTQLRDLEDGQMLEACCLRCTHTWMESPTRLLLKVLHRDVYLDEVARSLPCPRPGCRHTGVRLSLVRTDDTSGFVGGMP</sequence>
<evidence type="ECO:0000313" key="2">
    <source>
        <dbReference type="Proteomes" id="UP000249123"/>
    </source>
</evidence>